<organism evidence="12 13">
    <name type="scientific">Arthrobacter humicola</name>
    <dbReference type="NCBI Taxonomy" id="409291"/>
    <lineage>
        <taxon>Bacteria</taxon>
        <taxon>Bacillati</taxon>
        <taxon>Actinomycetota</taxon>
        <taxon>Actinomycetes</taxon>
        <taxon>Micrococcales</taxon>
        <taxon>Micrococcaceae</taxon>
        <taxon>Arthrobacter</taxon>
    </lineage>
</organism>
<dbReference type="Pfam" id="PF00364">
    <property type="entry name" value="Biotin_lipoyl"/>
    <property type="match status" value="1"/>
</dbReference>
<comment type="catalytic activity">
    <reaction evidence="7 8">
        <text>N(6)-[(R)-dihydrolipoyl]-L-lysyl-[protein] + acetyl-CoA = N(6)-[(R)-S(8)-acetyldihydrolipoyl]-L-lysyl-[protein] + CoA</text>
        <dbReference type="Rhea" id="RHEA:17017"/>
        <dbReference type="Rhea" id="RHEA-COMP:10475"/>
        <dbReference type="Rhea" id="RHEA-COMP:10478"/>
        <dbReference type="ChEBI" id="CHEBI:57287"/>
        <dbReference type="ChEBI" id="CHEBI:57288"/>
        <dbReference type="ChEBI" id="CHEBI:83100"/>
        <dbReference type="ChEBI" id="CHEBI:83111"/>
        <dbReference type="EC" id="2.3.1.12"/>
    </reaction>
</comment>
<evidence type="ECO:0000259" key="10">
    <source>
        <dbReference type="PROSITE" id="PS50968"/>
    </source>
</evidence>
<feature type="region of interest" description="Disordered" evidence="9">
    <location>
        <begin position="120"/>
        <end position="149"/>
    </location>
</feature>
<dbReference type="RefSeq" id="WP_344363363.1">
    <property type="nucleotide sequence ID" value="NZ_BAAAQB010000014.1"/>
</dbReference>
<dbReference type="InterPro" id="IPR023213">
    <property type="entry name" value="CAT-like_dom_sf"/>
</dbReference>
<dbReference type="SUPFAM" id="SSF47005">
    <property type="entry name" value="Peripheral subunit-binding domain of 2-oxo acid dehydrogenase complex"/>
    <property type="match status" value="1"/>
</dbReference>
<dbReference type="EC" id="2.3.1.12" evidence="8"/>
<dbReference type="InterPro" id="IPR045257">
    <property type="entry name" value="E2/Pdx1"/>
</dbReference>
<evidence type="ECO:0000256" key="7">
    <source>
        <dbReference type="ARBA" id="ARBA00048370"/>
    </source>
</evidence>
<feature type="domain" description="Peripheral subunit-binding (PSBD)" evidence="11">
    <location>
        <begin position="152"/>
        <end position="189"/>
    </location>
</feature>
<dbReference type="InterPro" id="IPR001078">
    <property type="entry name" value="2-oxoacid_DH_actylTfrase"/>
</dbReference>
<keyword evidence="4 8" id="KW-0450">Lipoyl</keyword>
<dbReference type="InterPro" id="IPR000089">
    <property type="entry name" value="Biotin_lipoyl"/>
</dbReference>
<evidence type="ECO:0000256" key="6">
    <source>
        <dbReference type="ARBA" id="ARBA00025211"/>
    </source>
</evidence>
<evidence type="ECO:0000256" key="4">
    <source>
        <dbReference type="ARBA" id="ARBA00022823"/>
    </source>
</evidence>
<dbReference type="CDD" id="cd06849">
    <property type="entry name" value="lipoyl_domain"/>
    <property type="match status" value="1"/>
</dbReference>
<keyword evidence="5 8" id="KW-0012">Acyltransferase</keyword>
<dbReference type="InterPro" id="IPR004167">
    <property type="entry name" value="PSBD"/>
</dbReference>
<reference evidence="12 13" key="1">
    <citation type="journal article" date="2019" name="Int. J. Syst. Evol. Microbiol.">
        <title>The Global Catalogue of Microorganisms (GCM) 10K type strain sequencing project: providing services to taxonomists for standard genome sequencing and annotation.</title>
        <authorList>
            <consortium name="The Broad Institute Genomics Platform"/>
            <consortium name="The Broad Institute Genome Sequencing Center for Infectious Disease"/>
            <person name="Wu L."/>
            <person name="Ma J."/>
        </authorList>
    </citation>
    <scope>NUCLEOTIDE SEQUENCE [LARGE SCALE GENOMIC DNA]</scope>
    <source>
        <strain evidence="12 13">JCM 15921</strain>
    </source>
</reference>
<evidence type="ECO:0000256" key="3">
    <source>
        <dbReference type="ARBA" id="ARBA00022679"/>
    </source>
</evidence>
<keyword evidence="12" id="KW-0670">Pyruvate</keyword>
<evidence type="ECO:0000256" key="8">
    <source>
        <dbReference type="RuleBase" id="RU361137"/>
    </source>
</evidence>
<dbReference type="Proteomes" id="UP001500102">
    <property type="component" value="Unassembled WGS sequence"/>
</dbReference>
<dbReference type="InterPro" id="IPR036625">
    <property type="entry name" value="E3-bd_dom_sf"/>
</dbReference>
<feature type="compositionally biased region" description="Polar residues" evidence="9">
    <location>
        <begin position="120"/>
        <end position="145"/>
    </location>
</feature>
<evidence type="ECO:0000256" key="1">
    <source>
        <dbReference type="ARBA" id="ARBA00007317"/>
    </source>
</evidence>
<evidence type="ECO:0000259" key="11">
    <source>
        <dbReference type="PROSITE" id="PS51826"/>
    </source>
</evidence>
<comment type="function">
    <text evidence="6">The pyruvate dehydrogenase complex catalyzes the overall conversion of pyruvate to acetyl-CoA and CO(2). It contains multiple copies of three enzymatic components: pyruvate dehydrogenase (E1), dihydrolipoamide acetyltransferase (E2) and lipoamide dehydrogenase (E3).</text>
</comment>
<feature type="domain" description="Lipoyl-binding" evidence="10">
    <location>
        <begin position="2"/>
        <end position="77"/>
    </location>
</feature>
<dbReference type="InterPro" id="IPR006257">
    <property type="entry name" value="LAT1"/>
</dbReference>
<comment type="cofactor">
    <cofactor evidence="8">
        <name>(R)-lipoate</name>
        <dbReference type="ChEBI" id="CHEBI:83088"/>
    </cofactor>
    <text evidence="8">Binds 1 lipoyl cofactor covalently.</text>
</comment>
<dbReference type="PROSITE" id="PS51826">
    <property type="entry name" value="PSBD"/>
    <property type="match status" value="1"/>
</dbReference>
<dbReference type="SUPFAM" id="SSF52777">
    <property type="entry name" value="CoA-dependent acyltransferases"/>
    <property type="match status" value="1"/>
</dbReference>
<dbReference type="Pfam" id="PF00198">
    <property type="entry name" value="2-oxoacid_dh"/>
    <property type="match status" value="1"/>
</dbReference>
<comment type="caution">
    <text evidence="12">The sequence shown here is derived from an EMBL/GenBank/DDBJ whole genome shotgun (WGS) entry which is preliminary data.</text>
</comment>
<proteinExistence type="inferred from homology"/>
<evidence type="ECO:0000313" key="12">
    <source>
        <dbReference type="EMBL" id="GAA2131039.1"/>
    </source>
</evidence>
<keyword evidence="3 8" id="KW-0808">Transferase</keyword>
<accession>A0ABN2YRE5</accession>
<dbReference type="InterPro" id="IPR003016">
    <property type="entry name" value="2-oxoA_DH_lipoyl-BS"/>
</dbReference>
<dbReference type="Pfam" id="PF02817">
    <property type="entry name" value="E3_binding"/>
    <property type="match status" value="1"/>
</dbReference>
<evidence type="ECO:0000256" key="2">
    <source>
        <dbReference type="ARBA" id="ARBA00011484"/>
    </source>
</evidence>
<evidence type="ECO:0000313" key="13">
    <source>
        <dbReference type="Proteomes" id="UP001500102"/>
    </source>
</evidence>
<dbReference type="PANTHER" id="PTHR23151:SF90">
    <property type="entry name" value="DIHYDROLIPOYLLYSINE-RESIDUE ACETYLTRANSFERASE COMPONENT OF PYRUVATE DEHYDROGENASE COMPLEX, MITOCHONDRIAL-RELATED"/>
    <property type="match status" value="1"/>
</dbReference>
<dbReference type="Gene3D" id="2.40.50.100">
    <property type="match status" value="1"/>
</dbReference>
<dbReference type="SUPFAM" id="SSF51230">
    <property type="entry name" value="Single hybrid motif"/>
    <property type="match status" value="1"/>
</dbReference>
<evidence type="ECO:0000256" key="9">
    <source>
        <dbReference type="SAM" id="MobiDB-lite"/>
    </source>
</evidence>
<dbReference type="PROSITE" id="PS50968">
    <property type="entry name" value="BIOTINYL_LIPOYL"/>
    <property type="match status" value="1"/>
</dbReference>
<dbReference type="InterPro" id="IPR011053">
    <property type="entry name" value="Single_hybrid_motif"/>
</dbReference>
<feature type="region of interest" description="Disordered" evidence="9">
    <location>
        <begin position="196"/>
        <end position="215"/>
    </location>
</feature>
<comment type="subunit">
    <text evidence="2">Forms a 24-polypeptide structural core with octahedral symmetry.</text>
</comment>
<protein>
    <recommendedName>
        <fullName evidence="8">Acetyltransferase component of pyruvate dehydrogenase complex</fullName>
        <ecNumber evidence="8">2.3.1.12</ecNumber>
    </recommendedName>
</protein>
<comment type="similarity">
    <text evidence="1 8">Belongs to the 2-oxoacid dehydrogenase family.</text>
</comment>
<dbReference type="Gene3D" id="4.10.320.10">
    <property type="entry name" value="E3-binding domain"/>
    <property type="match status" value="1"/>
</dbReference>
<name>A0ABN2YRE5_9MICC</name>
<dbReference type="PANTHER" id="PTHR23151">
    <property type="entry name" value="DIHYDROLIPOAMIDE ACETYL/SUCCINYL-TRANSFERASE-RELATED"/>
    <property type="match status" value="1"/>
</dbReference>
<dbReference type="NCBIfam" id="TIGR01349">
    <property type="entry name" value="PDHac_trf_mito"/>
    <property type="match status" value="1"/>
</dbReference>
<evidence type="ECO:0000256" key="5">
    <source>
        <dbReference type="ARBA" id="ARBA00023315"/>
    </source>
</evidence>
<feature type="compositionally biased region" description="Low complexity" evidence="9">
    <location>
        <begin position="206"/>
        <end position="215"/>
    </location>
</feature>
<dbReference type="Gene3D" id="3.30.559.10">
    <property type="entry name" value="Chloramphenicol acetyltransferase-like domain"/>
    <property type="match status" value="1"/>
</dbReference>
<sequence>MPALMNMPEVMANAMEATLSTWLKKEGDTVAAGDAVAEVETEKATVEIEAETDGVIARLLVEEGTSVDVGAPILIIKASGDSDAEVASFLQSVGSTADDAASASGPAIPAETTLAEAIETNTPVVAPTSTDNRSNTPGPEQTTVPDHNGRIFSSPLARRMAKENQLDVTSITGTGPGGRIIRRDVEQAISTKASAPAAALVRPESTQAPTQPVEAAPTVTPAPAEAAPGVTSVQHSKMRRAIARRLTESKSTVPHFYLSADVRMDDLLALRKQVNASSTRKITVNDLIVKAAGLALRDVPAANVIWTDDAQLQYSSSDISVAIAVDGGLLTPVVRGVDSRSLSSVSATIGDFVERAKAGKIRQEELTGGSFSVTNLGMFGTKQFSAILNPPQSAILAVGAAEPRAIVVNGELAVATMMTCTLSADHRVIDGAVAAQWMQAFKDRMENPLTILI</sequence>
<dbReference type="PROSITE" id="PS00189">
    <property type="entry name" value="LIPOYL"/>
    <property type="match status" value="1"/>
</dbReference>
<keyword evidence="13" id="KW-1185">Reference proteome</keyword>
<dbReference type="EMBL" id="BAAAQB010000014">
    <property type="protein sequence ID" value="GAA2131039.1"/>
    <property type="molecule type" value="Genomic_DNA"/>
</dbReference>
<gene>
    <name evidence="12" type="ORF">GCM10009825_12430</name>
</gene>